<reference evidence="2 3" key="1">
    <citation type="submission" date="2018-06" db="EMBL/GenBank/DDBJ databases">
        <title>Genomic Encyclopedia of Type Strains, Phase IV (KMG-IV): sequencing the most valuable type-strain genomes for metagenomic binning, comparative biology and taxonomic classification.</title>
        <authorList>
            <person name="Goeker M."/>
        </authorList>
    </citation>
    <scope>NUCLEOTIDE SEQUENCE [LARGE SCALE GENOMIC DNA]</scope>
    <source>
        <strain evidence="2 3">DSM 15140</strain>
    </source>
</reference>
<dbReference type="STRING" id="200904.GCA_900168775_02866"/>
<evidence type="ECO:0000259" key="1">
    <source>
        <dbReference type="Pfam" id="PF09992"/>
    </source>
</evidence>
<dbReference type="AlphaFoldDB" id="A0A366DZ85"/>
<dbReference type="OrthoDB" id="9816453at2"/>
<name>A0A366DZ85_9BACI</name>
<dbReference type="EMBL" id="QNRI01000008">
    <property type="protein sequence ID" value="RBO95382.1"/>
    <property type="molecule type" value="Genomic_DNA"/>
</dbReference>
<evidence type="ECO:0000313" key="3">
    <source>
        <dbReference type="Proteomes" id="UP000252254"/>
    </source>
</evidence>
<dbReference type="Pfam" id="PF09992">
    <property type="entry name" value="NAGPA"/>
    <property type="match status" value="1"/>
</dbReference>
<evidence type="ECO:0000313" key="2">
    <source>
        <dbReference type="EMBL" id="RBO95382.1"/>
    </source>
</evidence>
<feature type="domain" description="Phosphodiester glycosidase" evidence="1">
    <location>
        <begin position="3"/>
        <end position="54"/>
    </location>
</feature>
<organism evidence="2 3">
    <name type="scientific">Paraliobacillus ryukyuensis</name>
    <dbReference type="NCBI Taxonomy" id="200904"/>
    <lineage>
        <taxon>Bacteria</taxon>
        <taxon>Bacillati</taxon>
        <taxon>Bacillota</taxon>
        <taxon>Bacilli</taxon>
        <taxon>Bacillales</taxon>
        <taxon>Bacillaceae</taxon>
        <taxon>Paraliobacillus</taxon>
    </lineage>
</organism>
<gene>
    <name evidence="2" type="ORF">DES48_10893</name>
</gene>
<protein>
    <submittedName>
        <fullName evidence="2">Uncharacterized protein DUF2233</fullName>
    </submittedName>
</protein>
<proteinExistence type="predicted"/>
<dbReference type="InterPro" id="IPR018711">
    <property type="entry name" value="NAGPA"/>
</dbReference>
<dbReference type="Proteomes" id="UP000252254">
    <property type="component" value="Unassembled WGS sequence"/>
</dbReference>
<sequence length="120" mass="13446">MLELITILLTEGVETAFMLDGGGSSQTVFRGRTINEYSDDNGFIERPVVDFLYFAKDTKSRLDQDVLNAYKDIGDLGKIVSDLNAGLVGFFNKVIYVDNLNNIDKNGMYWALETSLNHPE</sequence>
<keyword evidence="3" id="KW-1185">Reference proteome</keyword>
<accession>A0A366DZ85</accession>
<comment type="caution">
    <text evidence="2">The sequence shown here is derived from an EMBL/GenBank/DDBJ whole genome shotgun (WGS) entry which is preliminary data.</text>
</comment>